<feature type="binding site" evidence="3">
    <location>
        <position position="239"/>
    </location>
    <ligand>
        <name>substrate</name>
    </ligand>
</feature>
<dbReference type="GO" id="GO:0031317">
    <property type="term" value="C:tripartite ATP-independent periplasmic transporter complex"/>
    <property type="evidence" value="ECO:0007669"/>
    <property type="project" value="InterPro"/>
</dbReference>
<dbReference type="InterPro" id="IPR038404">
    <property type="entry name" value="TRAP_DctP_sf"/>
</dbReference>
<dbReference type="GO" id="GO:0055085">
    <property type="term" value="P:transmembrane transport"/>
    <property type="evidence" value="ECO:0007669"/>
    <property type="project" value="InterPro"/>
</dbReference>
<dbReference type="Proteomes" id="UP000596427">
    <property type="component" value="Chromosome"/>
</dbReference>
<dbReference type="PROSITE" id="PS51318">
    <property type="entry name" value="TAT"/>
    <property type="match status" value="1"/>
</dbReference>
<accession>A0A974SH61</accession>
<feature type="binding site" evidence="3">
    <location>
        <position position="213"/>
    </location>
    <ligand>
        <name>substrate</name>
    </ligand>
</feature>
<feature type="chain" id="PRO_5036938768" evidence="4">
    <location>
        <begin position="26"/>
        <end position="362"/>
    </location>
</feature>
<evidence type="ECO:0000256" key="3">
    <source>
        <dbReference type="PIRSR" id="PIRSR039026-2"/>
    </source>
</evidence>
<feature type="binding site" evidence="2">
    <location>
        <position position="155"/>
    </location>
    <ligand>
        <name>substrate</name>
    </ligand>
</feature>
<feature type="binding site" evidence="3">
    <location>
        <position position="214"/>
    </location>
    <ligand>
        <name>Na(+)</name>
        <dbReference type="ChEBI" id="CHEBI:29101"/>
    </ligand>
</feature>
<evidence type="ECO:0000256" key="4">
    <source>
        <dbReference type="SAM" id="SignalP"/>
    </source>
</evidence>
<dbReference type="GO" id="GO:0046872">
    <property type="term" value="F:metal ion binding"/>
    <property type="evidence" value="ECO:0007669"/>
    <property type="project" value="UniProtKB-KW"/>
</dbReference>
<keyword evidence="6" id="KW-1185">Reference proteome</keyword>
<dbReference type="InterPro" id="IPR018389">
    <property type="entry name" value="DctP_fam"/>
</dbReference>
<feature type="binding site" evidence="2">
    <location>
        <position position="176"/>
    </location>
    <ligand>
        <name>substrate</name>
    </ligand>
</feature>
<dbReference type="InterPro" id="IPR026289">
    <property type="entry name" value="SBP_TakP-like"/>
</dbReference>
<dbReference type="Gene3D" id="3.40.190.10">
    <property type="entry name" value="Periplasmic binding protein-like II"/>
    <property type="match status" value="1"/>
</dbReference>
<proteinExistence type="predicted"/>
<dbReference type="RefSeq" id="WP_203192824.1">
    <property type="nucleotide sequence ID" value="NZ_CP063362.1"/>
</dbReference>
<dbReference type="Pfam" id="PF03480">
    <property type="entry name" value="DctP"/>
    <property type="match status" value="1"/>
</dbReference>
<dbReference type="EMBL" id="CP063362">
    <property type="protein sequence ID" value="QRG05951.1"/>
    <property type="molecule type" value="Genomic_DNA"/>
</dbReference>
<sequence length="362" mass="39879">MKRRTFLTGIAAGAGATAVAAPALAQGQPSVKWRMATSWPKSLDTMYGSAVAMCQRISELTEGKFEVMPFAGGEIVGATQVFDATKNKTVECSHTLTSFFTGKNPAYAFDGGIAFGTNARQQNAWYYYGGGKALIQELFGKENMVSFPCGNTGVQMGGWYRKEIKGLEDLQGLKMRIAGLGGRILSKLGVVPQQIPPGDIYPSLERGTIDAAEWIGPYDDEKLGFNKVAKYYYTPGWWEGSAQITTLANKEAFDALPPLYKVAFETAATEQNLMMLANYDTKNPEALRRLLGAGIELRAFPQPVMEAVYKATTETFAEVAASNAEFKKIYEPWKTFLNESNAWMRVADYRLDSFRFAAPKWP</sequence>
<dbReference type="AlphaFoldDB" id="A0A974SH61"/>
<feature type="signal peptide" evidence="4">
    <location>
        <begin position="1"/>
        <end position="25"/>
    </location>
</feature>
<dbReference type="Gene3D" id="3.40.190.170">
    <property type="entry name" value="Bacterial extracellular solute-binding protein, family 7"/>
    <property type="match status" value="1"/>
</dbReference>
<keyword evidence="3" id="KW-0479">Metal-binding</keyword>
<dbReference type="PANTHER" id="PTHR33376">
    <property type="match status" value="1"/>
</dbReference>
<evidence type="ECO:0000256" key="2">
    <source>
        <dbReference type="PIRSR" id="PIRSR039026-1"/>
    </source>
</evidence>
<evidence type="ECO:0000313" key="6">
    <source>
        <dbReference type="Proteomes" id="UP000596427"/>
    </source>
</evidence>
<organism evidence="5 6">
    <name type="scientific">Xanthobacter dioxanivorans</name>
    <dbReference type="NCBI Taxonomy" id="2528964"/>
    <lineage>
        <taxon>Bacteria</taxon>
        <taxon>Pseudomonadati</taxon>
        <taxon>Pseudomonadota</taxon>
        <taxon>Alphaproteobacteria</taxon>
        <taxon>Hyphomicrobiales</taxon>
        <taxon>Xanthobacteraceae</taxon>
        <taxon>Xanthobacter</taxon>
    </lineage>
</organism>
<dbReference type="PANTHER" id="PTHR33376:SF5">
    <property type="entry name" value="EXTRACYTOPLASMIC SOLUTE RECEPTOR PROTEIN"/>
    <property type="match status" value="1"/>
</dbReference>
<evidence type="ECO:0000313" key="5">
    <source>
        <dbReference type="EMBL" id="QRG05951.1"/>
    </source>
</evidence>
<dbReference type="KEGG" id="xdi:EZH22_23485"/>
<gene>
    <name evidence="5" type="ORF">EZH22_23485</name>
</gene>
<reference evidence="5 6" key="1">
    <citation type="submission" date="2020-10" db="EMBL/GenBank/DDBJ databases">
        <title>Degradation of 1,4-Dioxane by Xanthobacter sp. YN2, via a Novel Group-2 Soluble Di-Iron Monooxygenase.</title>
        <authorList>
            <person name="Ma F."/>
            <person name="Wang Y."/>
            <person name="Yang J."/>
            <person name="Guo H."/>
            <person name="Su D."/>
            <person name="Yu L."/>
        </authorList>
    </citation>
    <scope>NUCLEOTIDE SEQUENCE [LARGE SCALE GENOMIC DNA]</scope>
    <source>
        <strain evidence="5 6">YN2</strain>
    </source>
</reference>
<dbReference type="PIRSF" id="PIRSF039026">
    <property type="entry name" value="SiaP"/>
    <property type="match status" value="1"/>
</dbReference>
<dbReference type="InterPro" id="IPR006311">
    <property type="entry name" value="TAT_signal"/>
</dbReference>
<evidence type="ECO:0000256" key="1">
    <source>
        <dbReference type="ARBA" id="ARBA00022729"/>
    </source>
</evidence>
<keyword evidence="1 4" id="KW-0732">Signal</keyword>
<name>A0A974SH61_9HYPH</name>
<protein>
    <submittedName>
        <fullName evidence="5">ABC transporter substrate-binding protein</fullName>
    </submittedName>
</protein>